<dbReference type="EMBL" id="BPLR01001691">
    <property type="protein sequence ID" value="GIZ04077.1"/>
    <property type="molecule type" value="Genomic_DNA"/>
</dbReference>
<evidence type="ECO:0000313" key="3">
    <source>
        <dbReference type="Proteomes" id="UP001054945"/>
    </source>
</evidence>
<gene>
    <name evidence="2" type="ORF">CEXT_434141</name>
</gene>
<reference evidence="2 3" key="1">
    <citation type="submission" date="2021-06" db="EMBL/GenBank/DDBJ databases">
        <title>Caerostris extrusa draft genome.</title>
        <authorList>
            <person name="Kono N."/>
            <person name="Arakawa K."/>
        </authorList>
    </citation>
    <scope>NUCLEOTIDE SEQUENCE [LARGE SCALE GENOMIC DNA]</scope>
</reference>
<feature type="compositionally biased region" description="Basic and acidic residues" evidence="1">
    <location>
        <begin position="56"/>
        <end position="67"/>
    </location>
</feature>
<evidence type="ECO:0000256" key="1">
    <source>
        <dbReference type="SAM" id="MobiDB-lite"/>
    </source>
</evidence>
<dbReference type="Proteomes" id="UP001054945">
    <property type="component" value="Unassembled WGS sequence"/>
</dbReference>
<organism evidence="2 3">
    <name type="scientific">Caerostris extrusa</name>
    <name type="common">Bark spider</name>
    <name type="synonym">Caerostris bankana</name>
    <dbReference type="NCBI Taxonomy" id="172846"/>
    <lineage>
        <taxon>Eukaryota</taxon>
        <taxon>Metazoa</taxon>
        <taxon>Ecdysozoa</taxon>
        <taxon>Arthropoda</taxon>
        <taxon>Chelicerata</taxon>
        <taxon>Arachnida</taxon>
        <taxon>Araneae</taxon>
        <taxon>Araneomorphae</taxon>
        <taxon>Entelegynae</taxon>
        <taxon>Araneoidea</taxon>
        <taxon>Araneidae</taxon>
        <taxon>Caerostris</taxon>
    </lineage>
</organism>
<name>A0AAV4YA25_CAEEX</name>
<keyword evidence="3" id="KW-1185">Reference proteome</keyword>
<feature type="region of interest" description="Disordered" evidence="1">
    <location>
        <begin position="23"/>
        <end position="67"/>
    </location>
</feature>
<comment type="caution">
    <text evidence="2">The sequence shown here is derived from an EMBL/GenBank/DDBJ whole genome shotgun (WGS) entry which is preliminary data.</text>
</comment>
<protein>
    <submittedName>
        <fullName evidence="2">Uncharacterized protein</fullName>
    </submittedName>
</protein>
<dbReference type="AlphaFoldDB" id="A0AAV4YA25"/>
<proteinExistence type="predicted"/>
<feature type="compositionally biased region" description="Polar residues" evidence="1">
    <location>
        <begin position="28"/>
        <end position="55"/>
    </location>
</feature>
<evidence type="ECO:0000313" key="2">
    <source>
        <dbReference type="EMBL" id="GIZ04077.1"/>
    </source>
</evidence>
<accession>A0AAV4YA25</accession>
<sequence length="67" mass="7727">MEWEVKWKGTEWRECVPPKFLQNKKKSSSLQQPNFSDLTSTEANASRVNDIQRTTVSKDGRATAERV</sequence>